<gene>
    <name evidence="3" type="ORF">FYK55_13315</name>
</gene>
<feature type="transmembrane region" description="Helical" evidence="2">
    <location>
        <begin position="409"/>
        <end position="430"/>
    </location>
</feature>
<feature type="region of interest" description="Disordered" evidence="1">
    <location>
        <begin position="388"/>
        <end position="407"/>
    </location>
</feature>
<dbReference type="RefSeq" id="WP_150076915.1">
    <property type="nucleotide sequence ID" value="NZ_VWOX01000006.1"/>
</dbReference>
<dbReference type="EMBL" id="VWOX01000006">
    <property type="protein sequence ID" value="KAA5543250.1"/>
    <property type="molecule type" value="Genomic_DNA"/>
</dbReference>
<organism evidence="3 4">
    <name type="scientific">Roseiconus nitratireducens</name>
    <dbReference type="NCBI Taxonomy" id="2605748"/>
    <lineage>
        <taxon>Bacteria</taxon>
        <taxon>Pseudomonadati</taxon>
        <taxon>Planctomycetota</taxon>
        <taxon>Planctomycetia</taxon>
        <taxon>Pirellulales</taxon>
        <taxon>Pirellulaceae</taxon>
        <taxon>Roseiconus</taxon>
    </lineage>
</organism>
<name>A0A5M6D9Z8_9BACT</name>
<evidence type="ECO:0000313" key="4">
    <source>
        <dbReference type="Proteomes" id="UP000324479"/>
    </source>
</evidence>
<feature type="compositionally biased region" description="Polar residues" evidence="1">
    <location>
        <begin position="390"/>
        <end position="399"/>
    </location>
</feature>
<accession>A0A5M6D9Z8</accession>
<sequence length="459" mass="50210">MRIPSQFNDSSLYRVRSDSDQRGRRNPGRRSPGRQMIRLCVALLLVLVVIREASKPGLYESFFVDPNAAWTPIPPGDFAQAADGAAWTTTANETLVVTESLAGGVAQASPSGQAGQADSPAPDQVTRAAWSDAGRWVAAMDLAMQREWMQGLVQLRRGVADGERPIDDDTLERSKQLLIEQAGGDASAAPSERVISDLNAWTSDSLPNWAQISWWSQPTLDALDSAALRRVVDGTFWAGADSDAFYLQLSQVDTLTSDGAVQTGTLPLLQQPDVYRGQRVKVVGRLGMAERQAAKENDFGITEYWTLWIVPEDGGIRPTALVTPQLPDALRTHLDSEGRWIPQQDTGNPEGRLIAVGRFVKRLPYRSSVGADLAPVLIGRVTAVRDEQDNSVSATGSNSQREDESEGTWRSMGLVVAAILGIVIAAGLMYRAKLDQRRTRRLRSQGQLDLDLDHMREDP</sequence>
<protein>
    <recommendedName>
        <fullName evidence="5">Transmembrane protein</fullName>
    </recommendedName>
</protein>
<keyword evidence="2" id="KW-0472">Membrane</keyword>
<evidence type="ECO:0000313" key="3">
    <source>
        <dbReference type="EMBL" id="KAA5543250.1"/>
    </source>
</evidence>
<proteinExistence type="predicted"/>
<keyword evidence="2" id="KW-0812">Transmembrane</keyword>
<comment type="caution">
    <text evidence="3">The sequence shown here is derived from an EMBL/GenBank/DDBJ whole genome shotgun (WGS) entry which is preliminary data.</text>
</comment>
<dbReference type="AlphaFoldDB" id="A0A5M6D9Z8"/>
<reference evidence="3 4" key="1">
    <citation type="submission" date="2019-08" db="EMBL/GenBank/DDBJ databases">
        <authorList>
            <person name="Dhanesh K."/>
            <person name="Kumar G."/>
            <person name="Sasikala C."/>
            <person name="Venkata Ramana C."/>
        </authorList>
    </citation>
    <scope>NUCLEOTIDE SEQUENCE [LARGE SCALE GENOMIC DNA]</scope>
    <source>
        <strain evidence="3 4">JC645</strain>
    </source>
</reference>
<evidence type="ECO:0000256" key="2">
    <source>
        <dbReference type="SAM" id="Phobius"/>
    </source>
</evidence>
<keyword evidence="2" id="KW-1133">Transmembrane helix</keyword>
<feature type="compositionally biased region" description="Polar residues" evidence="1">
    <location>
        <begin position="1"/>
        <end position="11"/>
    </location>
</feature>
<keyword evidence="4" id="KW-1185">Reference proteome</keyword>
<evidence type="ECO:0000256" key="1">
    <source>
        <dbReference type="SAM" id="MobiDB-lite"/>
    </source>
</evidence>
<dbReference type="Proteomes" id="UP000324479">
    <property type="component" value="Unassembled WGS sequence"/>
</dbReference>
<evidence type="ECO:0008006" key="5">
    <source>
        <dbReference type="Google" id="ProtNLM"/>
    </source>
</evidence>
<feature type="region of interest" description="Disordered" evidence="1">
    <location>
        <begin position="1"/>
        <end position="32"/>
    </location>
</feature>